<evidence type="ECO:0000256" key="1">
    <source>
        <dbReference type="SAM" id="MobiDB-lite"/>
    </source>
</evidence>
<feature type="chain" id="PRO_5040728090" evidence="2">
    <location>
        <begin position="26"/>
        <end position="463"/>
    </location>
</feature>
<gene>
    <name evidence="3" type="ORF">TrLO_g8114</name>
</gene>
<evidence type="ECO:0000256" key="2">
    <source>
        <dbReference type="SAM" id="SignalP"/>
    </source>
</evidence>
<protein>
    <submittedName>
        <fullName evidence="3">Uncharacterized protein</fullName>
    </submittedName>
</protein>
<dbReference type="Proteomes" id="UP001165122">
    <property type="component" value="Unassembled WGS sequence"/>
</dbReference>
<sequence>MKALRPNLLFLVQILLISSIPTTKSFQFTIQSSSRATTYPRPAPRRHPLLPAPLHSLREPASNKNLRNQGLSRANTRLVKRDRQRFIPQQFPLHVSIQKCPTRSWLKNPLIPQSTSQLTLNGTSLEQSPANYDSILWMDDLDQTSEKNLAIEMVGEINTKSPAYLNIIRDPLNDSEELWISDFSLTSKTGGITKVHTDNGSMQRMKTKFPWPNEITPIPKKSSLLITDGFLIPTKNDGAVYVLQNPGRGGEEKVKLTCDSDWFYHRAAWVDLTNDGRQSILTARARRTGMDGVGELVWLERPKPPRISEETGLGLELDGTKFDEFSPNNTPWKCRKLCDGPDVMFCLLNLPSSSSSSSSSSSTTTTTTTTTNTVEVVSSQFFAKQVVLHSILKGDGSESAYIFRPNHNDQTYSLMCEIDCGATVGSLAVSYSKFCGEGEEGYAKLFVAAYERDKVFVFSFDPV</sequence>
<organism evidence="3 4">
    <name type="scientific">Triparma laevis f. longispina</name>
    <dbReference type="NCBI Taxonomy" id="1714387"/>
    <lineage>
        <taxon>Eukaryota</taxon>
        <taxon>Sar</taxon>
        <taxon>Stramenopiles</taxon>
        <taxon>Ochrophyta</taxon>
        <taxon>Bolidophyceae</taxon>
        <taxon>Parmales</taxon>
        <taxon>Triparmaceae</taxon>
        <taxon>Triparma</taxon>
    </lineage>
</organism>
<dbReference type="PANTHER" id="PTHR35836:SF1">
    <property type="entry name" value="VCBS REPEAT-CONTAINING PROTEIN"/>
    <property type="match status" value="1"/>
</dbReference>
<dbReference type="EMBL" id="BRXW01000038">
    <property type="protein sequence ID" value="GMI01886.1"/>
    <property type="molecule type" value="Genomic_DNA"/>
</dbReference>
<comment type="caution">
    <text evidence="3">The sequence shown here is derived from an EMBL/GenBank/DDBJ whole genome shotgun (WGS) entry which is preliminary data.</text>
</comment>
<keyword evidence="2" id="KW-0732">Signal</keyword>
<dbReference type="PANTHER" id="PTHR35836">
    <property type="entry name" value="VCBS REPEAT-CONTAINING PROTEIN"/>
    <property type="match status" value="1"/>
</dbReference>
<feature type="region of interest" description="Disordered" evidence="1">
    <location>
        <begin position="33"/>
        <end position="63"/>
    </location>
</feature>
<keyword evidence="4" id="KW-1185">Reference proteome</keyword>
<proteinExistence type="predicted"/>
<evidence type="ECO:0000313" key="3">
    <source>
        <dbReference type="EMBL" id="GMI01886.1"/>
    </source>
</evidence>
<reference evidence="4" key="1">
    <citation type="journal article" date="2023" name="Commun. Biol.">
        <title>Genome analysis of Parmales, the sister group of diatoms, reveals the evolutionary specialization of diatoms from phago-mixotrophs to photoautotrophs.</title>
        <authorList>
            <person name="Ban H."/>
            <person name="Sato S."/>
            <person name="Yoshikawa S."/>
            <person name="Yamada K."/>
            <person name="Nakamura Y."/>
            <person name="Ichinomiya M."/>
            <person name="Sato N."/>
            <person name="Blanc-Mathieu R."/>
            <person name="Endo H."/>
            <person name="Kuwata A."/>
            <person name="Ogata H."/>
        </authorList>
    </citation>
    <scope>NUCLEOTIDE SEQUENCE [LARGE SCALE GENOMIC DNA]</scope>
    <source>
        <strain evidence="4">NIES 3700</strain>
    </source>
</reference>
<feature type="signal peptide" evidence="2">
    <location>
        <begin position="1"/>
        <end position="25"/>
    </location>
</feature>
<dbReference type="AlphaFoldDB" id="A0A9W7F4E9"/>
<name>A0A9W7F4E9_9STRA</name>
<evidence type="ECO:0000313" key="4">
    <source>
        <dbReference type="Proteomes" id="UP001165122"/>
    </source>
</evidence>
<accession>A0A9W7F4E9</accession>
<dbReference type="OrthoDB" id="10022113at2759"/>